<accession>A0A8J2PF08</accession>
<organism evidence="1 2">
    <name type="scientific">Allacma fusca</name>
    <dbReference type="NCBI Taxonomy" id="39272"/>
    <lineage>
        <taxon>Eukaryota</taxon>
        <taxon>Metazoa</taxon>
        <taxon>Ecdysozoa</taxon>
        <taxon>Arthropoda</taxon>
        <taxon>Hexapoda</taxon>
        <taxon>Collembola</taxon>
        <taxon>Symphypleona</taxon>
        <taxon>Sminthuridae</taxon>
        <taxon>Allacma</taxon>
    </lineage>
</organism>
<name>A0A8J2PF08_9HEXA</name>
<dbReference type="Proteomes" id="UP000708208">
    <property type="component" value="Unassembled WGS sequence"/>
</dbReference>
<dbReference type="AlphaFoldDB" id="A0A8J2PF08"/>
<evidence type="ECO:0000313" key="2">
    <source>
        <dbReference type="Proteomes" id="UP000708208"/>
    </source>
</evidence>
<sequence>MTQLLSVVHKEPLSGDDDPLFELLKSHYNQITDVTLKTKLRNTFLDIIKQMDIENGNTGAMFKFLREQCNASNKKKTYTYKRKIYDVIMAGTVDEDELLDDKEENVDESTKIGSVKILKFEPY</sequence>
<comment type="caution">
    <text evidence="1">The sequence shown here is derived from an EMBL/GenBank/DDBJ whole genome shotgun (WGS) entry which is preliminary data.</text>
</comment>
<gene>
    <name evidence="1" type="ORF">AFUS01_LOCUS31639</name>
</gene>
<reference evidence="1" key="1">
    <citation type="submission" date="2021-06" db="EMBL/GenBank/DDBJ databases">
        <authorList>
            <person name="Hodson N. C."/>
            <person name="Mongue J. A."/>
            <person name="Jaron S. K."/>
        </authorList>
    </citation>
    <scope>NUCLEOTIDE SEQUENCE</scope>
</reference>
<protein>
    <submittedName>
        <fullName evidence="1">Uncharacterized protein</fullName>
    </submittedName>
</protein>
<keyword evidence="2" id="KW-1185">Reference proteome</keyword>
<evidence type="ECO:0000313" key="1">
    <source>
        <dbReference type="EMBL" id="CAG7821292.1"/>
    </source>
</evidence>
<proteinExistence type="predicted"/>
<dbReference type="EMBL" id="CAJVCH010506032">
    <property type="protein sequence ID" value="CAG7821292.1"/>
    <property type="molecule type" value="Genomic_DNA"/>
</dbReference>